<dbReference type="InterPro" id="IPR050635">
    <property type="entry name" value="ATPase_protein_8"/>
</dbReference>
<evidence type="ECO:0000256" key="1">
    <source>
        <dbReference type="ARBA" id="ARBA00004304"/>
    </source>
</evidence>
<evidence type="ECO:0000256" key="7">
    <source>
        <dbReference type="ARBA" id="ARBA00022989"/>
    </source>
</evidence>
<dbReference type="GO" id="GO:0031966">
    <property type="term" value="C:mitochondrial membrane"/>
    <property type="evidence" value="ECO:0007669"/>
    <property type="project" value="UniProtKB-SubCell"/>
</dbReference>
<geneLocation type="mitochondrion" evidence="16"/>
<evidence type="ECO:0000256" key="6">
    <source>
        <dbReference type="ARBA" id="ARBA00022781"/>
    </source>
</evidence>
<reference evidence="16" key="1">
    <citation type="journal article" date="2014" name="Evolution">
        <title>Riverscape genetics identifies replicated ecological divergence across an amazonian ecotone.</title>
        <authorList>
            <person name="Cooke G.M."/>
            <person name="Landguth E.L."/>
            <person name="Beheregaray L.B."/>
        </authorList>
    </citation>
    <scope>NUCLEOTIDE SEQUENCE</scope>
    <source>
        <strain evidence="16">A4_E2</strain>
    </source>
</reference>
<dbReference type="GO" id="GO:0015986">
    <property type="term" value="P:proton motive force-driven ATP synthesis"/>
    <property type="evidence" value="ECO:0007669"/>
    <property type="project" value="InterPro"/>
</dbReference>
<comment type="similarity">
    <text evidence="2 14">Belongs to the ATPase protein 8 family.</text>
</comment>
<keyword evidence="7 15" id="KW-1133">Transmembrane helix</keyword>
<protein>
    <recommendedName>
        <fullName evidence="14">ATP synthase complex subunit 8</fullName>
    </recommendedName>
</protein>
<evidence type="ECO:0000256" key="12">
    <source>
        <dbReference type="ARBA" id="ARBA00053067"/>
    </source>
</evidence>
<dbReference type="AlphaFoldDB" id="A0A068LFD9"/>
<evidence type="ECO:0000256" key="15">
    <source>
        <dbReference type="SAM" id="Phobius"/>
    </source>
</evidence>
<organism evidence="16">
    <name type="scientific">Steatogenys elegans</name>
    <dbReference type="NCBI Taxonomy" id="36686"/>
    <lineage>
        <taxon>Eukaryota</taxon>
        <taxon>Metazoa</taxon>
        <taxon>Chordata</taxon>
        <taxon>Craniata</taxon>
        <taxon>Vertebrata</taxon>
        <taxon>Euteleostomi</taxon>
        <taxon>Actinopterygii</taxon>
        <taxon>Neopterygii</taxon>
        <taxon>Teleostei</taxon>
        <taxon>Ostariophysi</taxon>
        <taxon>Gymnotiformes</taxon>
        <taxon>Sternopygoidei</taxon>
        <taxon>Rhamphichthyidae</taxon>
        <taxon>Steatogenys</taxon>
    </lineage>
</organism>
<evidence type="ECO:0000256" key="8">
    <source>
        <dbReference type="ARBA" id="ARBA00023065"/>
    </source>
</evidence>
<keyword evidence="3 14" id="KW-0813">Transport</keyword>
<evidence type="ECO:0000256" key="3">
    <source>
        <dbReference type="ARBA" id="ARBA00022448"/>
    </source>
</evidence>
<sequence>MPQLNPAPWFAILLFSWLVFLTILPTKMQAHTYFNEPSSTNVEKPKTEPWTWPW</sequence>
<evidence type="ECO:0000256" key="5">
    <source>
        <dbReference type="ARBA" id="ARBA00022692"/>
    </source>
</evidence>
<proteinExistence type="inferred from homology"/>
<feature type="transmembrane region" description="Helical" evidence="15">
    <location>
        <begin position="6"/>
        <end position="24"/>
    </location>
</feature>
<keyword evidence="4 14" id="KW-0138">CF(0)</keyword>
<accession>A0A068LFD9</accession>
<evidence type="ECO:0000256" key="10">
    <source>
        <dbReference type="ARBA" id="ARBA00023136"/>
    </source>
</evidence>
<evidence type="ECO:0000256" key="14">
    <source>
        <dbReference type="RuleBase" id="RU003661"/>
    </source>
</evidence>
<keyword evidence="6 14" id="KW-0375">Hydrogen ion transport</keyword>
<evidence type="ECO:0000256" key="9">
    <source>
        <dbReference type="ARBA" id="ARBA00023128"/>
    </source>
</evidence>
<keyword evidence="10 15" id="KW-0472">Membrane</keyword>
<dbReference type="GO" id="GO:0045259">
    <property type="term" value="C:proton-transporting ATP synthase complex"/>
    <property type="evidence" value="ECO:0007669"/>
    <property type="project" value="UniProtKB-KW"/>
</dbReference>
<dbReference type="InterPro" id="IPR001421">
    <property type="entry name" value="ATP8_metazoa"/>
</dbReference>
<evidence type="ECO:0000313" key="16">
    <source>
        <dbReference type="EMBL" id="AIE45900.1"/>
    </source>
</evidence>
<name>A0A068LFD9_9TELE</name>
<keyword evidence="11" id="KW-0066">ATP synthesis</keyword>
<keyword evidence="8 14" id="KW-0406">Ion transport</keyword>
<evidence type="ECO:0000256" key="11">
    <source>
        <dbReference type="ARBA" id="ARBA00023310"/>
    </source>
</evidence>
<comment type="subunit">
    <text evidence="13">Component of the ATP synthase complex composed at least of ATP5F1A/subunit alpha, ATP5F1B/subunit beta, ATP5MC1/subunit c (homooctomer), MT-ATP6/subunit a, MT-ATP8/subunit 8, ATP5ME/subunit e, ATP5MF/subunit f, ATP5MG/subunit g, ATP5MK/subunit k, ATP5MJ/subunit j, ATP5F1C/subunit gamma, ATP5F1D/subunit delta, ATP5F1E/subunit epsilon, ATP5PF/subunit F6, ATP5PB/subunit b, ATP5PD/subunit d, ATP5PO/subunit OSCP. ATP synthase complex consists of a soluble F(1) head domain (subunits alpha(3) and beta(3)) - the catalytic core - and a membrane F(0) domain - the membrane proton channel (subunits c, a, 8, e, f, g, k and j). These two domains are linked by a central stalk (subunits gamma, delta, and epsilon) rotating inside the F1 region and a stationary peripheral stalk (subunits F6, b, d, and OSCP).</text>
</comment>
<evidence type="ECO:0000256" key="4">
    <source>
        <dbReference type="ARBA" id="ARBA00022547"/>
    </source>
</evidence>
<dbReference type="PANTHER" id="PTHR39937:SF1">
    <property type="entry name" value="ATP SYNTHASE PROTEIN 8"/>
    <property type="match status" value="1"/>
</dbReference>
<keyword evidence="9 14" id="KW-0496">Mitochondrion</keyword>
<evidence type="ECO:0000256" key="13">
    <source>
        <dbReference type="ARBA" id="ARBA00064647"/>
    </source>
</evidence>
<evidence type="ECO:0000256" key="2">
    <source>
        <dbReference type="ARBA" id="ARBA00008892"/>
    </source>
</evidence>
<gene>
    <name evidence="16" type="primary">ATPase8</name>
</gene>
<keyword evidence="5 14" id="KW-0812">Transmembrane</keyword>
<dbReference type="GO" id="GO:0015078">
    <property type="term" value="F:proton transmembrane transporter activity"/>
    <property type="evidence" value="ECO:0007669"/>
    <property type="project" value="InterPro"/>
</dbReference>
<comment type="subcellular location">
    <subcellularLocation>
        <location evidence="1 14">Mitochondrion membrane</location>
        <topology evidence="1 14">Single-pass membrane protein</topology>
    </subcellularLocation>
</comment>
<dbReference type="Pfam" id="PF00895">
    <property type="entry name" value="ATP-synt_8"/>
    <property type="match status" value="1"/>
</dbReference>
<comment type="function">
    <text evidence="12">Subunit 8, of the mitochondrial membrane ATP synthase complex (F(1)F(0) ATP synthase or Complex V) that produces ATP from ADP in the presence of a proton gradient across the membrane which is generated by electron transport complexes of the respiratory chain. ATP synthase complex consist of a soluble F(1) head domain - the catalytic core - and a membrane F(1) domain - the membrane proton channel. These two domains are linked by a central stalk rotating inside the F(1) region and a stationary peripheral stalk. During catalysis, ATP synthesis in the catalytic domain of F(1) is coupled via a rotary mechanism of the central stalk subunits to proton translocation. In vivo, can only synthesize ATP although its ATP hydrolase activity can be activated artificially in vitro. Part of the complex F(0) domain.</text>
</comment>
<dbReference type="EMBL" id="KJ526482">
    <property type="protein sequence ID" value="AIE45900.1"/>
    <property type="molecule type" value="Genomic_DNA"/>
</dbReference>
<dbReference type="PANTHER" id="PTHR39937">
    <property type="entry name" value="ATP SYNTHASE PROTEIN 8"/>
    <property type="match status" value="1"/>
</dbReference>